<organism evidence="1 2">
    <name type="scientific">Paramuricea clavata</name>
    <name type="common">Red gorgonian</name>
    <name type="synonym">Violescent sea-whip</name>
    <dbReference type="NCBI Taxonomy" id="317549"/>
    <lineage>
        <taxon>Eukaryota</taxon>
        <taxon>Metazoa</taxon>
        <taxon>Cnidaria</taxon>
        <taxon>Anthozoa</taxon>
        <taxon>Octocorallia</taxon>
        <taxon>Malacalcyonacea</taxon>
        <taxon>Plexauridae</taxon>
        <taxon>Paramuricea</taxon>
    </lineage>
</organism>
<dbReference type="Proteomes" id="UP001152795">
    <property type="component" value="Unassembled WGS sequence"/>
</dbReference>
<evidence type="ECO:0000313" key="1">
    <source>
        <dbReference type="EMBL" id="CAB3998593.1"/>
    </source>
</evidence>
<accession>A0A6S7H1Y7</accession>
<comment type="caution">
    <text evidence="1">The sequence shown here is derived from an EMBL/GenBank/DDBJ whole genome shotgun (WGS) entry which is preliminary data.</text>
</comment>
<dbReference type="EMBL" id="CACRXK020003394">
    <property type="protein sequence ID" value="CAB3998593.1"/>
    <property type="molecule type" value="Genomic_DNA"/>
</dbReference>
<reference evidence="1" key="1">
    <citation type="submission" date="2020-04" db="EMBL/GenBank/DDBJ databases">
        <authorList>
            <person name="Alioto T."/>
            <person name="Alioto T."/>
            <person name="Gomez Garrido J."/>
        </authorList>
    </citation>
    <scope>NUCLEOTIDE SEQUENCE</scope>
    <source>
        <strain evidence="1">A484AB</strain>
    </source>
</reference>
<sequence>MQSPQGLCRNPTRSDSIIVADGNVVKEKNTGSKETFVIAQGFKIAFDVETAANGKIAVTDVGSHKVSLLKWNYEKDVWEESTSIGSGDAGCRDGNATTADLHEPTGIAFYMNAALVCCIGGRNHGCIKLYSDLRFAAEFMSNVLNIYDAIGFLPKKEQNKRRKLHATPAQVIIEKSTSSLMQSIMNKRKAHLNRTGLDGTDGSIYSKTLEGFAQTITSLKSHSLAFEELGINIAKLNMYAFANESQKEHGFAKHKQSGQYRHPTMQQYSRTKGVEEEEMIKKDL</sequence>
<proteinExistence type="predicted"/>
<keyword evidence="2" id="KW-1185">Reference proteome</keyword>
<dbReference type="OrthoDB" id="5986458at2759"/>
<name>A0A6S7H1Y7_PARCT</name>
<evidence type="ECO:0000313" key="2">
    <source>
        <dbReference type="Proteomes" id="UP001152795"/>
    </source>
</evidence>
<dbReference type="AlphaFoldDB" id="A0A6S7H1Y7"/>
<gene>
    <name evidence="1" type="ORF">PACLA_8A003704</name>
</gene>
<protein>
    <submittedName>
        <fullName evidence="1">Uncharacterized protein</fullName>
    </submittedName>
</protein>